<evidence type="ECO:0000313" key="3">
    <source>
        <dbReference type="Proteomes" id="UP000598350"/>
    </source>
</evidence>
<dbReference type="EMBL" id="JABTCG010000001">
    <property type="protein sequence ID" value="MBD0849035.1"/>
    <property type="molecule type" value="Genomic_DNA"/>
</dbReference>
<accession>A0ABR7V5Q3</accession>
<dbReference type="RefSeq" id="WP_188312183.1">
    <property type="nucleotide sequence ID" value="NZ_JABTCG010000001.1"/>
</dbReference>
<keyword evidence="1" id="KW-1133">Transmembrane helix</keyword>
<dbReference type="Proteomes" id="UP000598350">
    <property type="component" value="Unassembled WGS sequence"/>
</dbReference>
<comment type="caution">
    <text evidence="2">The sequence shown here is derived from an EMBL/GenBank/DDBJ whole genome shotgun (WGS) entry which is preliminary data.</text>
</comment>
<keyword evidence="3" id="KW-1185">Reference proteome</keyword>
<gene>
    <name evidence="2" type="ORF">HPE63_00020</name>
</gene>
<evidence type="ECO:0000256" key="1">
    <source>
        <dbReference type="SAM" id="Phobius"/>
    </source>
</evidence>
<reference evidence="2 3" key="1">
    <citation type="submission" date="2020-05" db="EMBL/GenBank/DDBJ databases">
        <title>The draft genome sequence of Maribacter arenosus CAU 1321.</title>
        <authorList>
            <person name="Mu L."/>
        </authorList>
    </citation>
    <scope>NUCLEOTIDE SEQUENCE [LARGE SCALE GENOMIC DNA]</scope>
    <source>
        <strain evidence="2 3">CAU 1321</strain>
    </source>
</reference>
<name>A0ABR7V5Q3_9FLAO</name>
<keyword evidence="1" id="KW-0472">Membrane</keyword>
<proteinExistence type="predicted"/>
<organism evidence="2 3">
    <name type="scientific">Maribacter arenosus</name>
    <dbReference type="NCBI Taxonomy" id="1854708"/>
    <lineage>
        <taxon>Bacteria</taxon>
        <taxon>Pseudomonadati</taxon>
        <taxon>Bacteroidota</taxon>
        <taxon>Flavobacteriia</taxon>
        <taxon>Flavobacteriales</taxon>
        <taxon>Flavobacteriaceae</taxon>
        <taxon>Maribacter</taxon>
    </lineage>
</organism>
<evidence type="ECO:0000313" key="2">
    <source>
        <dbReference type="EMBL" id="MBD0849035.1"/>
    </source>
</evidence>
<feature type="transmembrane region" description="Helical" evidence="1">
    <location>
        <begin position="80"/>
        <end position="99"/>
    </location>
</feature>
<sequence length="176" mass="20137">MKTSKDNANFKTPEGYFEGFTDKLMDRISTQKDNQRDLLSSKSSGFLVPDAYFEGLNSKILKKLDQDETKVIPLNPRAKYLYYAAAIAALVLLTIGIRYTQSAEPTFESLAKTEIEDYFEHTASGFSTYEIAEVIPVDDLEISDVLENEFEDENIIDYLDNSLDDFEELNLTDYEY</sequence>
<keyword evidence="1" id="KW-0812">Transmembrane</keyword>
<protein>
    <submittedName>
        <fullName evidence="2">Uncharacterized protein</fullName>
    </submittedName>
</protein>